<evidence type="ECO:0000313" key="3">
    <source>
        <dbReference type="Proteomes" id="UP000001654"/>
    </source>
</evidence>
<dbReference type="Proteomes" id="UP000001654">
    <property type="component" value="Chromosome"/>
</dbReference>
<dbReference type="EMBL" id="CP001650">
    <property type="protein sequence ID" value="ADF51952.1"/>
    <property type="molecule type" value="Genomic_DNA"/>
</dbReference>
<sequence>MMQLLLAFSFLSICCHRMAAASLKESVTRLRKNTGGAIYMSST</sequence>
<dbReference type="RefSeq" id="WP_013071095.1">
    <property type="nucleotide sequence ID" value="NC_014041.1"/>
</dbReference>
<keyword evidence="3" id="KW-1185">Reference proteome</keyword>
<proteinExistence type="predicted"/>
<feature type="chain" id="PRO_5003069485" evidence="1">
    <location>
        <begin position="20"/>
        <end position="43"/>
    </location>
</feature>
<dbReference type="KEGG" id="zpr:ZPR_1617"/>
<gene>
    <name evidence="2" type="ordered locus">ZPR_1617</name>
</gene>
<feature type="signal peptide" evidence="1">
    <location>
        <begin position="1"/>
        <end position="19"/>
    </location>
</feature>
<reference evidence="2 3" key="1">
    <citation type="journal article" date="2010" name="BMC Genomics">
        <title>The complete genome of Zunongwangia profunda SM-A87 reveals its adaptation to the deep-sea environment and ecological role in sedimentary organic nitrogen degradation.</title>
        <authorList>
            <person name="Qin Q.L."/>
            <person name="Zhang X.Y."/>
            <person name="Wang X.M."/>
            <person name="Liu G.M."/>
            <person name="Chen X.L."/>
            <person name="Xie B.B."/>
            <person name="Dang H.Y."/>
            <person name="Zhou B.C."/>
            <person name="Yu J."/>
            <person name="Zhang Y.Z."/>
        </authorList>
    </citation>
    <scope>NUCLEOTIDE SEQUENCE [LARGE SCALE GENOMIC DNA]</scope>
    <source>
        <strain evidence="3">DSM 18752 / CCTCC AB 206139 / SM-A87</strain>
    </source>
</reference>
<evidence type="ECO:0000313" key="2">
    <source>
        <dbReference type="EMBL" id="ADF51952.1"/>
    </source>
</evidence>
<evidence type="ECO:0000256" key="1">
    <source>
        <dbReference type="SAM" id="SignalP"/>
    </source>
</evidence>
<dbReference type="AlphaFoldDB" id="D5BL53"/>
<dbReference type="HOGENOM" id="CLU_3241823_0_0_10"/>
<keyword evidence="1" id="KW-0732">Signal</keyword>
<organism evidence="2 3">
    <name type="scientific">Zunongwangia profunda (strain DSM 18752 / CCTCC AB 206139 / SM-A87)</name>
    <name type="common">Wangia profunda</name>
    <dbReference type="NCBI Taxonomy" id="655815"/>
    <lineage>
        <taxon>Bacteria</taxon>
        <taxon>Pseudomonadati</taxon>
        <taxon>Bacteroidota</taxon>
        <taxon>Flavobacteriia</taxon>
        <taxon>Flavobacteriales</taxon>
        <taxon>Flavobacteriaceae</taxon>
        <taxon>Zunongwangia</taxon>
    </lineage>
</organism>
<name>D5BL53_ZUNPS</name>
<dbReference type="STRING" id="655815.ZPR_1617"/>
<accession>D5BL53</accession>
<protein>
    <submittedName>
        <fullName evidence="2">Uncharacterized protein</fullName>
    </submittedName>
</protein>